<keyword evidence="3" id="KW-0378">Hydrolase</keyword>
<gene>
    <name evidence="6" type="ORF">BDV29DRAFT_57232</name>
</gene>
<evidence type="ECO:0000313" key="6">
    <source>
        <dbReference type="EMBL" id="KAB8069210.1"/>
    </source>
</evidence>
<evidence type="ECO:0000256" key="4">
    <source>
        <dbReference type="SAM" id="MobiDB-lite"/>
    </source>
</evidence>
<sequence>MHGEPSIELTPLPSYHPSREDSSHGDGNTMNRDATTITSSKCFKESSKIRIITSTPGKSEKPPLYVSAESTPRKEPWAPISAELVPASLTDQGYDGSSIPHTEEIRRDKTPASFEGITSTGQSTSGPLFTEASSIIDLILDAARTIHQLSRHQDGVPQDLHMRVLQSFQGNHPEAIAASACSQWSDGSMWMQVLEMGTSQQSRVTVLNMLEYMGAWKWYNSQVTLAQATVQTKKRKQVEHRGAATHVLNKIQEDQMRSPGRGRWISGVGIVTLEGDEPKVTSKNGTANIAESERRSRRKYITMQLSRGQKLSTKLVGKLGFGILFNRKIWKYTKMSPEQLDILVRDIQADARHMELLQLLSAQIERLVNSGSPDLRVFYRDLKEAELMSEDDLRQLQEAFDLEDDYLPDGKLDAAIDRLIEGVKTRVLDKPKFDRDDMIAVNESMELPCETFERLRPGKWLDSWTIMALMQLPDKPAFVKHDLSIPLDEIRSNKKARPIERPLRGWAKKIAKYRREAKDTFGDAVPLVYFCPINHRNKHFTLLEINERERVIRHYDSMAKPDIIHGGMETRMSRLVHEEFGGLKFTFQEAPTPQQNDSWSCGIRTVWNFRRLSNNLPIGTWDTVLSPERMSLEAVEGLIACVEGDAMSRYR</sequence>
<name>A0A5N5WPT3_9EURO</name>
<evidence type="ECO:0000313" key="7">
    <source>
        <dbReference type="Proteomes" id="UP000326565"/>
    </source>
</evidence>
<evidence type="ECO:0000259" key="5">
    <source>
        <dbReference type="PROSITE" id="PS50600"/>
    </source>
</evidence>
<accession>A0A5N5WPT3</accession>
<dbReference type="InterPro" id="IPR038765">
    <property type="entry name" value="Papain-like_cys_pep_sf"/>
</dbReference>
<evidence type="ECO:0000256" key="2">
    <source>
        <dbReference type="ARBA" id="ARBA00022670"/>
    </source>
</evidence>
<reference evidence="6 7" key="1">
    <citation type="submission" date="2019-04" db="EMBL/GenBank/DDBJ databases">
        <title>Friends and foes A comparative genomics study of 23 Aspergillus species from section Flavi.</title>
        <authorList>
            <consortium name="DOE Joint Genome Institute"/>
            <person name="Kjaerbolling I."/>
            <person name="Vesth T."/>
            <person name="Frisvad J.C."/>
            <person name="Nybo J.L."/>
            <person name="Theobald S."/>
            <person name="Kildgaard S."/>
            <person name="Isbrandt T."/>
            <person name="Kuo A."/>
            <person name="Sato A."/>
            <person name="Lyhne E.K."/>
            <person name="Kogle M.E."/>
            <person name="Wiebenga A."/>
            <person name="Kun R.S."/>
            <person name="Lubbers R.J."/>
            <person name="Makela M.R."/>
            <person name="Barry K."/>
            <person name="Chovatia M."/>
            <person name="Clum A."/>
            <person name="Daum C."/>
            <person name="Haridas S."/>
            <person name="He G."/>
            <person name="LaButti K."/>
            <person name="Lipzen A."/>
            <person name="Mondo S."/>
            <person name="Riley R."/>
            <person name="Salamov A."/>
            <person name="Simmons B.A."/>
            <person name="Magnuson J.K."/>
            <person name="Henrissat B."/>
            <person name="Mortensen U.H."/>
            <person name="Larsen T.O."/>
            <person name="Devries R.P."/>
            <person name="Grigoriev I.V."/>
            <person name="Machida M."/>
            <person name="Baker S.E."/>
            <person name="Andersen M.R."/>
        </authorList>
    </citation>
    <scope>NUCLEOTIDE SEQUENCE [LARGE SCALE GENOMIC DNA]</scope>
    <source>
        <strain evidence="6 7">CBS 151.66</strain>
    </source>
</reference>
<proteinExistence type="inferred from homology"/>
<dbReference type="EMBL" id="ML732351">
    <property type="protein sequence ID" value="KAB8069210.1"/>
    <property type="molecule type" value="Genomic_DNA"/>
</dbReference>
<dbReference type="GO" id="GO:0006508">
    <property type="term" value="P:proteolysis"/>
    <property type="evidence" value="ECO:0007669"/>
    <property type="project" value="UniProtKB-KW"/>
</dbReference>
<dbReference type="Gene3D" id="3.40.395.10">
    <property type="entry name" value="Adenoviral Proteinase, Chain A"/>
    <property type="match status" value="1"/>
</dbReference>
<evidence type="ECO:0000256" key="1">
    <source>
        <dbReference type="ARBA" id="ARBA00005234"/>
    </source>
</evidence>
<organism evidence="6 7">
    <name type="scientific">Aspergillus leporis</name>
    <dbReference type="NCBI Taxonomy" id="41062"/>
    <lineage>
        <taxon>Eukaryota</taxon>
        <taxon>Fungi</taxon>
        <taxon>Dikarya</taxon>
        <taxon>Ascomycota</taxon>
        <taxon>Pezizomycotina</taxon>
        <taxon>Eurotiomycetes</taxon>
        <taxon>Eurotiomycetidae</taxon>
        <taxon>Eurotiales</taxon>
        <taxon>Aspergillaceae</taxon>
        <taxon>Aspergillus</taxon>
        <taxon>Aspergillus subgen. Circumdati</taxon>
    </lineage>
</organism>
<comment type="similarity">
    <text evidence="1">Belongs to the peptidase C48 family.</text>
</comment>
<dbReference type="PROSITE" id="PS50600">
    <property type="entry name" value="ULP_PROTEASE"/>
    <property type="match status" value="1"/>
</dbReference>
<dbReference type="InterPro" id="IPR003653">
    <property type="entry name" value="Peptidase_C48_C"/>
</dbReference>
<protein>
    <recommendedName>
        <fullName evidence="5">Ubiquitin-like protease family profile domain-containing protein</fullName>
    </recommendedName>
</protein>
<dbReference type="GO" id="GO:0008234">
    <property type="term" value="F:cysteine-type peptidase activity"/>
    <property type="evidence" value="ECO:0007669"/>
    <property type="project" value="InterPro"/>
</dbReference>
<dbReference type="Proteomes" id="UP000326565">
    <property type="component" value="Unassembled WGS sequence"/>
</dbReference>
<keyword evidence="2" id="KW-0645">Protease</keyword>
<dbReference type="GO" id="GO:0019783">
    <property type="term" value="F:ubiquitin-like protein peptidase activity"/>
    <property type="evidence" value="ECO:0007669"/>
    <property type="project" value="UniProtKB-ARBA"/>
</dbReference>
<dbReference type="OrthoDB" id="5084510at2759"/>
<dbReference type="SUPFAM" id="SSF54001">
    <property type="entry name" value="Cysteine proteinases"/>
    <property type="match status" value="1"/>
</dbReference>
<dbReference type="AlphaFoldDB" id="A0A5N5WPT3"/>
<dbReference type="Pfam" id="PF02902">
    <property type="entry name" value="Peptidase_C48"/>
    <property type="match status" value="1"/>
</dbReference>
<feature type="region of interest" description="Disordered" evidence="4">
    <location>
        <begin position="1"/>
        <end position="70"/>
    </location>
</feature>
<evidence type="ECO:0000256" key="3">
    <source>
        <dbReference type="ARBA" id="ARBA00022801"/>
    </source>
</evidence>
<keyword evidence="7" id="KW-1185">Reference proteome</keyword>
<feature type="domain" description="Ubiquitin-like protease family profile" evidence="5">
    <location>
        <begin position="445"/>
        <end position="612"/>
    </location>
</feature>
<feature type="compositionally biased region" description="Polar residues" evidence="4">
    <location>
        <begin position="25"/>
        <end position="41"/>
    </location>
</feature>